<proteinExistence type="inferred from homology"/>
<organism evidence="7">
    <name type="scientific">Oikopleura dioica</name>
    <name type="common">Tunicate</name>
    <dbReference type="NCBI Taxonomy" id="34765"/>
    <lineage>
        <taxon>Eukaryota</taxon>
        <taxon>Metazoa</taxon>
        <taxon>Chordata</taxon>
        <taxon>Tunicata</taxon>
        <taxon>Appendicularia</taxon>
        <taxon>Copelata</taxon>
        <taxon>Oikopleuridae</taxon>
        <taxon>Oikopleura</taxon>
    </lineage>
</organism>
<dbReference type="FunCoup" id="E4X974">
    <property type="interactions" value="276"/>
</dbReference>
<feature type="transmembrane region" description="Helical" evidence="6">
    <location>
        <begin position="116"/>
        <end position="138"/>
    </location>
</feature>
<dbReference type="SMART" id="SM01398">
    <property type="entry name" value="Cornichon"/>
    <property type="match status" value="1"/>
</dbReference>
<keyword evidence="3 6" id="KW-0812">Transmembrane</keyword>
<evidence type="ECO:0000256" key="3">
    <source>
        <dbReference type="ARBA" id="ARBA00022692"/>
    </source>
</evidence>
<dbReference type="InParanoid" id="E4X974"/>
<evidence type="ECO:0000313" key="8">
    <source>
        <dbReference type="Proteomes" id="UP000001307"/>
    </source>
</evidence>
<dbReference type="EMBL" id="FN653030">
    <property type="protein sequence ID" value="CBY19003.1"/>
    <property type="molecule type" value="Genomic_DNA"/>
</dbReference>
<evidence type="ECO:0000256" key="2">
    <source>
        <dbReference type="ARBA" id="ARBA00010095"/>
    </source>
</evidence>
<dbReference type="InterPro" id="IPR003377">
    <property type="entry name" value="Cornichon"/>
</dbReference>
<evidence type="ECO:0008006" key="9">
    <source>
        <dbReference type="Google" id="ProtNLM"/>
    </source>
</evidence>
<keyword evidence="4 6" id="KW-1133">Transmembrane helix</keyword>
<dbReference type="PANTHER" id="PTHR12290">
    <property type="entry name" value="CORNICHON-RELATED"/>
    <property type="match status" value="1"/>
</dbReference>
<dbReference type="AlphaFoldDB" id="E4X974"/>
<keyword evidence="5 6" id="KW-0472">Membrane</keyword>
<name>E4X974_OIKDI</name>
<comment type="similarity">
    <text evidence="2">Belongs to the cornichon family.</text>
</comment>
<dbReference type="GO" id="GO:0016020">
    <property type="term" value="C:membrane"/>
    <property type="evidence" value="ECO:0007669"/>
    <property type="project" value="UniProtKB-SubCell"/>
</dbReference>
<dbReference type="Pfam" id="PF03311">
    <property type="entry name" value="Cornichon"/>
    <property type="match status" value="1"/>
</dbReference>
<protein>
    <recommendedName>
        <fullName evidence="9">Cornichon-like protein</fullName>
    </recommendedName>
</protein>
<dbReference type="Proteomes" id="UP000001307">
    <property type="component" value="Unassembled WGS sequence"/>
</dbReference>
<evidence type="ECO:0000256" key="4">
    <source>
        <dbReference type="ARBA" id="ARBA00022989"/>
    </source>
</evidence>
<reference evidence="7" key="1">
    <citation type="journal article" date="2010" name="Science">
        <title>Plasticity of animal genome architecture unmasked by rapid evolution of a pelagic tunicate.</title>
        <authorList>
            <person name="Denoeud F."/>
            <person name="Henriet S."/>
            <person name="Mungpakdee S."/>
            <person name="Aury J.M."/>
            <person name="Da Silva C."/>
            <person name="Brinkmann H."/>
            <person name="Mikhaleva J."/>
            <person name="Olsen L.C."/>
            <person name="Jubin C."/>
            <person name="Canestro C."/>
            <person name="Bouquet J.M."/>
            <person name="Danks G."/>
            <person name="Poulain J."/>
            <person name="Campsteijn C."/>
            <person name="Adamski M."/>
            <person name="Cross I."/>
            <person name="Yadetie F."/>
            <person name="Muffato M."/>
            <person name="Louis A."/>
            <person name="Butcher S."/>
            <person name="Tsagkogeorga G."/>
            <person name="Konrad A."/>
            <person name="Singh S."/>
            <person name="Jensen M.F."/>
            <person name="Cong E.H."/>
            <person name="Eikeseth-Otteraa H."/>
            <person name="Noel B."/>
            <person name="Anthouard V."/>
            <person name="Porcel B.M."/>
            <person name="Kachouri-Lafond R."/>
            <person name="Nishino A."/>
            <person name="Ugolini M."/>
            <person name="Chourrout P."/>
            <person name="Nishida H."/>
            <person name="Aasland R."/>
            <person name="Huzurbazar S."/>
            <person name="Westhof E."/>
            <person name="Delsuc F."/>
            <person name="Lehrach H."/>
            <person name="Reinhardt R."/>
            <person name="Weissenbach J."/>
            <person name="Roy S.W."/>
            <person name="Artiguenave F."/>
            <person name="Postlethwait J.H."/>
            <person name="Manak J.R."/>
            <person name="Thompson E.M."/>
            <person name="Jaillon O."/>
            <person name="Du Pasquier L."/>
            <person name="Boudinot P."/>
            <person name="Liberles D.A."/>
            <person name="Volff J.N."/>
            <person name="Philippe H."/>
            <person name="Lenhard B."/>
            <person name="Roest Crollius H."/>
            <person name="Wincker P."/>
            <person name="Chourrout D."/>
        </authorList>
    </citation>
    <scope>NUCLEOTIDE SEQUENCE [LARGE SCALE GENOMIC DNA]</scope>
</reference>
<dbReference type="GO" id="GO:0016192">
    <property type="term" value="P:vesicle-mediated transport"/>
    <property type="evidence" value="ECO:0007669"/>
    <property type="project" value="InterPro"/>
</dbReference>
<sequence length="140" mass="15684">MSDAVVFAGMLTDSSALLGINIYALITLSDLECDYLNAPTACSKLNNVILPEIASHLIGVFILFVTGHWILFALNVPVILILIHRFNSVQAGSIGLYDPAEIHNQRRLKKFMHENLVKVAFHVVFFFIYLYSLIFSLLSQ</sequence>
<evidence type="ECO:0000256" key="6">
    <source>
        <dbReference type="SAM" id="Phobius"/>
    </source>
</evidence>
<gene>
    <name evidence="7" type="ORF">GSOID_T00004421001</name>
</gene>
<dbReference type="OrthoDB" id="8775810at2759"/>
<keyword evidence="8" id="KW-1185">Reference proteome</keyword>
<comment type="subcellular location">
    <subcellularLocation>
        <location evidence="1">Membrane</location>
        <topology evidence="1">Multi-pass membrane protein</topology>
    </subcellularLocation>
</comment>
<evidence type="ECO:0000256" key="5">
    <source>
        <dbReference type="ARBA" id="ARBA00023136"/>
    </source>
</evidence>
<evidence type="ECO:0000256" key="1">
    <source>
        <dbReference type="ARBA" id="ARBA00004141"/>
    </source>
</evidence>
<accession>E4X974</accession>
<evidence type="ECO:0000313" key="7">
    <source>
        <dbReference type="EMBL" id="CBY19003.1"/>
    </source>
</evidence>
<feature type="transmembrane region" description="Helical" evidence="6">
    <location>
        <begin position="53"/>
        <end position="83"/>
    </location>
</feature>